<name>A0ABD3N6W2_9STRA</name>
<dbReference type="EMBL" id="JALLBG020000021">
    <property type="protein sequence ID" value="KAL3771766.1"/>
    <property type="molecule type" value="Genomic_DNA"/>
</dbReference>
<gene>
    <name evidence="2" type="ORF">ACHAWU_010077</name>
</gene>
<proteinExistence type="predicted"/>
<dbReference type="Proteomes" id="UP001530293">
    <property type="component" value="Unassembled WGS sequence"/>
</dbReference>
<comment type="caution">
    <text evidence="2">The sequence shown here is derived from an EMBL/GenBank/DDBJ whole genome shotgun (WGS) entry which is preliminary data.</text>
</comment>
<sequence>MEIGIEDDDEDDYEDEESDVIGEDDEGKLIFTREFEEEEYDEEYEEYSETAVSQTVAATDIDVVPTEAADIWASYDSMNEEPVTPLLDDVPSDPNYRLAKETVLSQVEERKILQELENKVPRNFESEESVRRTIDYIINGMTDEEREELEKDADLQEVERILSKNNILLTEEDLEDILIEDDAGNTIIDPKAVAEAGTFDDDRGLDAFPSSDVDDDGENLVYPLNKAFTEKDLVEIDDQIAAYKAARERLANQTYFGEEHTMAYMDVEKDWPSLSNQTQEEILDLLENSNTMACPEPEMWLMYDLKFNVTNLILASFKHSPEAPIMFTQWMPQLEFYEQYADQRKRNFKWTWDDVEAADIDELKRYYKGIGYDSIPTKDPGETGIITLDTTPMDDEEREMLALENWMDEVYNEESDNLLFDDEKFEPRDNVYDPEFGESSSDKSSVLEEKFMKEYEAFEREFSEEDQEWRDQFATVEKFEYRDDPEGQKEFRGHLVIACTPSDEDIELAEKINARFKDEFGKAVIVETRVLGHARMEDNVFEIWLESYEIDLLHSKRQAFINSKLWTGPSEVDAKQLEHLVERVRYLISDDTRFSYRMSDYSDIKA</sequence>
<keyword evidence="3" id="KW-1185">Reference proteome</keyword>
<feature type="region of interest" description="Disordered" evidence="1">
    <location>
        <begin position="1"/>
        <end position="22"/>
    </location>
</feature>
<evidence type="ECO:0000256" key="1">
    <source>
        <dbReference type="SAM" id="MobiDB-lite"/>
    </source>
</evidence>
<reference evidence="2 3" key="1">
    <citation type="submission" date="2024-10" db="EMBL/GenBank/DDBJ databases">
        <title>Updated reference genomes for cyclostephanoid diatoms.</title>
        <authorList>
            <person name="Roberts W.R."/>
            <person name="Alverson A.J."/>
        </authorList>
    </citation>
    <scope>NUCLEOTIDE SEQUENCE [LARGE SCALE GENOMIC DNA]</scope>
    <source>
        <strain evidence="2 3">AJA232-27</strain>
    </source>
</reference>
<organism evidence="2 3">
    <name type="scientific">Discostella pseudostelligera</name>
    <dbReference type="NCBI Taxonomy" id="259834"/>
    <lineage>
        <taxon>Eukaryota</taxon>
        <taxon>Sar</taxon>
        <taxon>Stramenopiles</taxon>
        <taxon>Ochrophyta</taxon>
        <taxon>Bacillariophyta</taxon>
        <taxon>Coscinodiscophyceae</taxon>
        <taxon>Thalassiosirophycidae</taxon>
        <taxon>Stephanodiscales</taxon>
        <taxon>Stephanodiscaceae</taxon>
        <taxon>Discostella</taxon>
    </lineage>
</organism>
<accession>A0ABD3N6W2</accession>
<protein>
    <submittedName>
        <fullName evidence="2">Uncharacterized protein</fullName>
    </submittedName>
</protein>
<dbReference type="AlphaFoldDB" id="A0ABD3N6W2"/>
<evidence type="ECO:0000313" key="2">
    <source>
        <dbReference type="EMBL" id="KAL3771766.1"/>
    </source>
</evidence>
<evidence type="ECO:0000313" key="3">
    <source>
        <dbReference type="Proteomes" id="UP001530293"/>
    </source>
</evidence>